<protein>
    <submittedName>
        <fullName evidence="2">Uncharacterized protein</fullName>
    </submittedName>
</protein>
<dbReference type="Proteomes" id="UP000051861">
    <property type="component" value="Unassembled WGS sequence"/>
</dbReference>
<sequence length="96" mass="10691">MKIQSITNNQLPITNNQLPITNYHGAHGTISTTVESALQIHLFMQNKAANMKKWTLGQVGKTKPIQTQFKANTKPIQTQFKPNTNPNKPNPPSTLL</sequence>
<organism evidence="2 3">
    <name type="scientific">candidate division WOR-1 bacterium DG_54_3</name>
    <dbReference type="NCBI Taxonomy" id="1703775"/>
    <lineage>
        <taxon>Bacteria</taxon>
        <taxon>Bacillati</taxon>
        <taxon>Saganbacteria</taxon>
    </lineage>
</organism>
<feature type="region of interest" description="Disordered" evidence="1">
    <location>
        <begin position="71"/>
        <end position="96"/>
    </location>
</feature>
<gene>
    <name evidence="2" type="ORF">AMJ44_15640</name>
</gene>
<dbReference type="EMBL" id="LIZX01000270">
    <property type="protein sequence ID" value="KPJ62407.1"/>
    <property type="molecule type" value="Genomic_DNA"/>
</dbReference>
<evidence type="ECO:0000313" key="2">
    <source>
        <dbReference type="EMBL" id="KPJ62407.1"/>
    </source>
</evidence>
<comment type="caution">
    <text evidence="2">The sequence shown here is derived from an EMBL/GenBank/DDBJ whole genome shotgun (WGS) entry which is preliminary data.</text>
</comment>
<feature type="compositionally biased region" description="Polar residues" evidence="1">
    <location>
        <begin position="71"/>
        <end position="80"/>
    </location>
</feature>
<reference evidence="2 3" key="1">
    <citation type="journal article" date="2015" name="Microbiome">
        <title>Genomic resolution of linkages in carbon, nitrogen, and sulfur cycling among widespread estuary sediment bacteria.</title>
        <authorList>
            <person name="Baker B.J."/>
            <person name="Lazar C.S."/>
            <person name="Teske A.P."/>
            <person name="Dick G.J."/>
        </authorList>
    </citation>
    <scope>NUCLEOTIDE SEQUENCE [LARGE SCALE GENOMIC DNA]</scope>
    <source>
        <strain evidence="2">DG_54_3</strain>
    </source>
</reference>
<name>A0A0S7XIV7_UNCSA</name>
<dbReference type="AlphaFoldDB" id="A0A0S7XIV7"/>
<evidence type="ECO:0000256" key="1">
    <source>
        <dbReference type="SAM" id="MobiDB-lite"/>
    </source>
</evidence>
<evidence type="ECO:0000313" key="3">
    <source>
        <dbReference type="Proteomes" id="UP000051861"/>
    </source>
</evidence>
<proteinExistence type="predicted"/>
<accession>A0A0S7XIV7</accession>